<keyword evidence="4" id="KW-1185">Reference proteome</keyword>
<dbReference type="InterPro" id="IPR050639">
    <property type="entry name" value="SSR_resolvase"/>
</dbReference>
<gene>
    <name evidence="3" type="ORF">BKD30_04120</name>
</gene>
<dbReference type="Gene3D" id="3.40.50.1390">
    <property type="entry name" value="Resolvase, N-terminal catalytic domain"/>
    <property type="match status" value="1"/>
</dbReference>
<dbReference type="Proteomes" id="UP000187085">
    <property type="component" value="Unassembled WGS sequence"/>
</dbReference>
<dbReference type="PANTHER" id="PTHR30461:SF23">
    <property type="entry name" value="DNA RECOMBINASE-RELATED"/>
    <property type="match status" value="1"/>
</dbReference>
<dbReference type="GO" id="GO:0003677">
    <property type="term" value="F:DNA binding"/>
    <property type="evidence" value="ECO:0007669"/>
    <property type="project" value="InterPro"/>
</dbReference>
<dbReference type="SUPFAM" id="SSF53041">
    <property type="entry name" value="Resolvase-like"/>
    <property type="match status" value="1"/>
</dbReference>
<evidence type="ECO:0000313" key="4">
    <source>
        <dbReference type="Proteomes" id="UP000187085"/>
    </source>
</evidence>
<evidence type="ECO:0000259" key="2">
    <source>
        <dbReference type="PROSITE" id="PS51737"/>
    </source>
</evidence>
<dbReference type="GO" id="GO:0000150">
    <property type="term" value="F:DNA strand exchange activity"/>
    <property type="evidence" value="ECO:0007669"/>
    <property type="project" value="InterPro"/>
</dbReference>
<dbReference type="RefSeq" id="WP_076702420.1">
    <property type="nucleotide sequence ID" value="NZ_MRDE01000017.1"/>
</dbReference>
<evidence type="ECO:0000259" key="1">
    <source>
        <dbReference type="PROSITE" id="PS51736"/>
    </source>
</evidence>
<dbReference type="InterPro" id="IPR038109">
    <property type="entry name" value="DNA_bind_recomb_sf"/>
</dbReference>
<name>A0A1R1LHU4_9MICC</name>
<dbReference type="PROSITE" id="PS51736">
    <property type="entry name" value="RECOMBINASES_3"/>
    <property type="match status" value="1"/>
</dbReference>
<dbReference type="InterPro" id="IPR011109">
    <property type="entry name" value="DNA_bind_recombinase_dom"/>
</dbReference>
<dbReference type="SMART" id="SM00857">
    <property type="entry name" value="Resolvase"/>
    <property type="match status" value="1"/>
</dbReference>
<dbReference type="PROSITE" id="PS51737">
    <property type="entry name" value="RECOMBINASE_DNA_BIND"/>
    <property type="match status" value="1"/>
</dbReference>
<dbReference type="Pfam" id="PF00239">
    <property type="entry name" value="Resolvase"/>
    <property type="match status" value="1"/>
</dbReference>
<evidence type="ECO:0000313" key="3">
    <source>
        <dbReference type="EMBL" id="OMH27080.1"/>
    </source>
</evidence>
<dbReference type="AlphaFoldDB" id="A0A1R1LHU4"/>
<dbReference type="EMBL" id="MRDE01000017">
    <property type="protein sequence ID" value="OMH27080.1"/>
    <property type="molecule type" value="Genomic_DNA"/>
</dbReference>
<evidence type="ECO:0008006" key="5">
    <source>
        <dbReference type="Google" id="ProtNLM"/>
    </source>
</evidence>
<dbReference type="InterPro" id="IPR036162">
    <property type="entry name" value="Resolvase-like_N_sf"/>
</dbReference>
<sequence>MPNALIYARISKDKTGAGLGVDRQERDCRKLADRLGATVLDVYVDNDISAYGGKHRPGYRAMLDRMTQGGIDYVLCWATDRLHRRVDDLREYADISIKHGVLTHAVTAGIIDLSTGSGLFAAQINGAFAELESTRKSERVKAAQEQAARAGKWLGGRRPYGWAFEDGAPVIVDDEAERIRVMHDAVLSGQSIRSIVDGLNSAGALTSYDGHWTRNTVRQVLKRPRNAGLATYRGQILDGHASTFPAIVSEATHRAVVAKLTDPNRARSTSNRVKYLLSGIAQCECGRLMVKATVKPQATSLYRVYKCQASGRGHAHKKMEAADAHVLDVVTAILHSDAGLDATPSSNDDARQQLEDEAATLRQMTDEAADSRFRGTIDQRQMERITVPANARLADIERQLADLHAASQTPGVLSAEGRATLAAQWDTGDLEERRRILRAAFGVVITRTPPGAARRFEPSTVRIAVKANAGPLTPEQVETVVAAEVAAGQTSITLLP</sequence>
<dbReference type="PANTHER" id="PTHR30461">
    <property type="entry name" value="DNA-INVERTASE FROM LAMBDOID PROPHAGE"/>
    <property type="match status" value="1"/>
</dbReference>
<feature type="domain" description="Resolvase/invertase-type recombinase catalytic" evidence="1">
    <location>
        <begin position="3"/>
        <end position="151"/>
    </location>
</feature>
<feature type="domain" description="Recombinase" evidence="2">
    <location>
        <begin position="159"/>
        <end position="266"/>
    </location>
</feature>
<accession>A0A1R1LHU4</accession>
<proteinExistence type="predicted"/>
<dbReference type="Gene3D" id="3.90.1750.20">
    <property type="entry name" value="Putative Large Serine Recombinase, Chain B, Domain 2"/>
    <property type="match status" value="1"/>
</dbReference>
<organism evidence="3 4">
    <name type="scientific">Tersicoccus phoenicis</name>
    <dbReference type="NCBI Taxonomy" id="554083"/>
    <lineage>
        <taxon>Bacteria</taxon>
        <taxon>Bacillati</taxon>
        <taxon>Actinomycetota</taxon>
        <taxon>Actinomycetes</taxon>
        <taxon>Micrococcales</taxon>
        <taxon>Micrococcaceae</taxon>
        <taxon>Tersicoccus</taxon>
    </lineage>
</organism>
<dbReference type="CDD" id="cd00338">
    <property type="entry name" value="Ser_Recombinase"/>
    <property type="match status" value="1"/>
</dbReference>
<protein>
    <recommendedName>
        <fullName evidence="5">Serine recombinase</fullName>
    </recommendedName>
</protein>
<dbReference type="STRING" id="554083.BKD30_04120"/>
<comment type="caution">
    <text evidence="3">The sequence shown here is derived from an EMBL/GenBank/DDBJ whole genome shotgun (WGS) entry which is preliminary data.</text>
</comment>
<dbReference type="Pfam" id="PF07508">
    <property type="entry name" value="Recombinase"/>
    <property type="match status" value="1"/>
</dbReference>
<reference evidence="3 4" key="1">
    <citation type="submission" date="2016-12" db="EMBL/GenBank/DDBJ databases">
        <title>Draft genome of Tersicoccus phoenicis 1P05MA.</title>
        <authorList>
            <person name="Nakajima Y."/>
            <person name="Yoshizawa S."/>
            <person name="Nakamura K."/>
            <person name="Ogura Y."/>
            <person name="Hayashi T."/>
            <person name="Kogure K."/>
        </authorList>
    </citation>
    <scope>NUCLEOTIDE SEQUENCE [LARGE SCALE GENOMIC DNA]</scope>
    <source>
        <strain evidence="3 4">1p05MA</strain>
    </source>
</reference>
<dbReference type="InterPro" id="IPR006119">
    <property type="entry name" value="Resolv_N"/>
</dbReference>
<dbReference type="OrthoDB" id="4500247at2"/>